<evidence type="ECO:0000313" key="1">
    <source>
        <dbReference type="EMBL" id="CAF4271570.1"/>
    </source>
</evidence>
<proteinExistence type="predicted"/>
<accession>A0A820G2Z7</accession>
<gene>
    <name evidence="1" type="ORF">UJA718_LOCUS10810</name>
</gene>
<comment type="caution">
    <text evidence="1">The sequence shown here is derived from an EMBL/GenBank/DDBJ whole genome shotgun (WGS) entry which is preliminary data.</text>
</comment>
<name>A0A820G2Z7_9BILA</name>
<dbReference type="Proteomes" id="UP000663873">
    <property type="component" value="Unassembled WGS sequence"/>
</dbReference>
<reference evidence="1" key="1">
    <citation type="submission" date="2021-02" db="EMBL/GenBank/DDBJ databases">
        <authorList>
            <person name="Nowell W R."/>
        </authorList>
    </citation>
    <scope>NUCLEOTIDE SEQUENCE</scope>
</reference>
<keyword evidence="2" id="KW-1185">Reference proteome</keyword>
<dbReference type="AlphaFoldDB" id="A0A820G2Z7"/>
<feature type="non-terminal residue" evidence="1">
    <location>
        <position position="1"/>
    </location>
</feature>
<evidence type="ECO:0000313" key="2">
    <source>
        <dbReference type="Proteomes" id="UP000663873"/>
    </source>
</evidence>
<protein>
    <submittedName>
        <fullName evidence="1">Uncharacterized protein</fullName>
    </submittedName>
</protein>
<organism evidence="1 2">
    <name type="scientific">Rotaria socialis</name>
    <dbReference type="NCBI Taxonomy" id="392032"/>
    <lineage>
        <taxon>Eukaryota</taxon>
        <taxon>Metazoa</taxon>
        <taxon>Spiralia</taxon>
        <taxon>Gnathifera</taxon>
        <taxon>Rotifera</taxon>
        <taxon>Eurotatoria</taxon>
        <taxon>Bdelloidea</taxon>
        <taxon>Philodinida</taxon>
        <taxon>Philodinidae</taxon>
        <taxon>Rotaria</taxon>
    </lineage>
</organism>
<dbReference type="EMBL" id="CAJOBP010001290">
    <property type="protein sequence ID" value="CAF4271570.1"/>
    <property type="molecule type" value="Genomic_DNA"/>
</dbReference>
<sequence length="34" mass="3731">TNEQRSVATSNVDENIIVTLSDVETTKIEINPSI</sequence>